<dbReference type="Gene3D" id="3.40.50.150">
    <property type="entry name" value="Vaccinia Virus protein VP39"/>
    <property type="match status" value="1"/>
</dbReference>
<dbReference type="CDD" id="cd02440">
    <property type="entry name" value="AdoMet_MTases"/>
    <property type="match status" value="1"/>
</dbReference>
<dbReference type="InterPro" id="IPR029063">
    <property type="entry name" value="SAM-dependent_MTases_sf"/>
</dbReference>
<comment type="caution">
    <text evidence="2">The sequence shown here is derived from an EMBL/GenBank/DDBJ whole genome shotgun (WGS) entry which is preliminary data.</text>
</comment>
<dbReference type="Proteomes" id="UP000178425">
    <property type="component" value="Unassembled WGS sequence"/>
</dbReference>
<protein>
    <recommendedName>
        <fullName evidence="1">Methyltransferase type 12 domain-containing protein</fullName>
    </recommendedName>
</protein>
<sequence length="314" mass="35893">MKSTKQKKITKDFFNQVSGEWFGRTYDPAGKYLTFPGNKIRMEVALEEISRLGIKGRALDIGCGEGQLVIELLKKGINAEGIDIAEDMIKGAKDNLKKSKVRKNPDEVFRSIDLDRFKVSKQYDIATGLGLLEYLDTDKEFFSMVAPVVHNGGYVLAECRNKFFNLFSANQYTVKLKNELPELIKELNDSIKYSPVPPKKIPMTQLAVSSGISKFLSVAVKNREWLSNSVPHYTNYPPKMVRRQHTPQEIEASAKKYGFKLEYVVYWHPHPYPPVYGKNFPRIFNKISHLMNPLGRTPLGAWMCSSFIAVFRKR</sequence>
<name>A0A1F5WU47_9BACT</name>
<dbReference type="InterPro" id="IPR013217">
    <property type="entry name" value="Methyltransf_12"/>
</dbReference>
<proteinExistence type="predicted"/>
<organism evidence="2 3">
    <name type="scientific">Candidatus Giovannonibacteria bacterium RIFCSPHIGHO2_02_43_13</name>
    <dbReference type="NCBI Taxonomy" id="1798330"/>
    <lineage>
        <taxon>Bacteria</taxon>
        <taxon>Candidatus Giovannoniibacteriota</taxon>
    </lineage>
</organism>
<dbReference type="EMBL" id="MFHI01000009">
    <property type="protein sequence ID" value="OGF79170.1"/>
    <property type="molecule type" value="Genomic_DNA"/>
</dbReference>
<dbReference type="Pfam" id="PF08242">
    <property type="entry name" value="Methyltransf_12"/>
    <property type="match status" value="1"/>
</dbReference>
<accession>A0A1F5WU47</accession>
<reference evidence="2 3" key="1">
    <citation type="journal article" date="2016" name="Nat. Commun.">
        <title>Thousands of microbial genomes shed light on interconnected biogeochemical processes in an aquifer system.</title>
        <authorList>
            <person name="Anantharaman K."/>
            <person name="Brown C.T."/>
            <person name="Hug L.A."/>
            <person name="Sharon I."/>
            <person name="Castelle C.J."/>
            <person name="Probst A.J."/>
            <person name="Thomas B.C."/>
            <person name="Singh A."/>
            <person name="Wilkins M.J."/>
            <person name="Karaoz U."/>
            <person name="Brodie E.L."/>
            <person name="Williams K.H."/>
            <person name="Hubbard S.S."/>
            <person name="Banfield J.F."/>
        </authorList>
    </citation>
    <scope>NUCLEOTIDE SEQUENCE [LARGE SCALE GENOMIC DNA]</scope>
</reference>
<feature type="domain" description="Methyltransferase type 12" evidence="1">
    <location>
        <begin position="59"/>
        <end position="154"/>
    </location>
</feature>
<dbReference type="SUPFAM" id="SSF53335">
    <property type="entry name" value="S-adenosyl-L-methionine-dependent methyltransferases"/>
    <property type="match status" value="1"/>
</dbReference>
<evidence type="ECO:0000259" key="1">
    <source>
        <dbReference type="Pfam" id="PF08242"/>
    </source>
</evidence>
<dbReference type="AlphaFoldDB" id="A0A1F5WU47"/>
<gene>
    <name evidence="2" type="ORF">A2W54_00740</name>
</gene>
<evidence type="ECO:0000313" key="2">
    <source>
        <dbReference type="EMBL" id="OGF79170.1"/>
    </source>
</evidence>
<evidence type="ECO:0000313" key="3">
    <source>
        <dbReference type="Proteomes" id="UP000178425"/>
    </source>
</evidence>